<reference evidence="4" key="1">
    <citation type="submission" date="2013-12" db="EMBL/GenBank/DDBJ databases">
        <authorList>
            <person name="Genoscope - CEA"/>
        </authorList>
    </citation>
    <scope>NUCLEOTIDE SEQUENCE</scope>
    <source>
        <strain evidence="4">CBS 1993</strain>
    </source>
</reference>
<dbReference type="HOGENOM" id="CLU_460837_0_0_1"/>
<feature type="domain" description="DNA mismatch repair protein S5" evidence="3">
    <location>
        <begin position="231"/>
        <end position="359"/>
    </location>
</feature>
<dbReference type="InterPro" id="IPR014762">
    <property type="entry name" value="DNA_mismatch_repair_CS"/>
</dbReference>
<dbReference type="Pfam" id="PF01119">
    <property type="entry name" value="DNA_mis_repair"/>
    <property type="match status" value="1"/>
</dbReference>
<dbReference type="Gene3D" id="3.30.565.10">
    <property type="entry name" value="Histidine kinase-like ATPase, C-terminal domain"/>
    <property type="match status" value="1"/>
</dbReference>
<dbReference type="GO" id="GO:0006298">
    <property type="term" value="P:mismatch repair"/>
    <property type="evidence" value="ECO:0007669"/>
    <property type="project" value="InterPro"/>
</dbReference>
<dbReference type="SUPFAM" id="SSF54211">
    <property type="entry name" value="Ribosomal protein S5 domain 2-like"/>
    <property type="match status" value="1"/>
</dbReference>
<dbReference type="FunFam" id="3.30.565.10:FF:000017">
    <property type="entry name" value="PMS1 homolog 1, mismatch repair system component"/>
    <property type="match status" value="1"/>
</dbReference>
<keyword evidence="2" id="KW-0227">DNA damage</keyword>
<dbReference type="PANTHER" id="PTHR10073:SF44">
    <property type="entry name" value="DNA MISMATCH REPAIR PROTEIN MLH2"/>
    <property type="match status" value="1"/>
</dbReference>
<evidence type="ECO:0000313" key="4">
    <source>
        <dbReference type="EMBL" id="CDK26505.1"/>
    </source>
</evidence>
<dbReference type="PANTHER" id="PTHR10073">
    <property type="entry name" value="DNA MISMATCH REPAIR PROTEIN MLH, PMS, MUTL"/>
    <property type="match status" value="1"/>
</dbReference>
<dbReference type="GO" id="GO:0030983">
    <property type="term" value="F:mismatched DNA binding"/>
    <property type="evidence" value="ECO:0007669"/>
    <property type="project" value="InterPro"/>
</dbReference>
<dbReference type="Gene3D" id="3.30.230.10">
    <property type="match status" value="1"/>
</dbReference>
<evidence type="ECO:0000256" key="2">
    <source>
        <dbReference type="ARBA" id="ARBA00022763"/>
    </source>
</evidence>
<dbReference type="GO" id="GO:0061982">
    <property type="term" value="P:meiosis I cell cycle process"/>
    <property type="evidence" value="ECO:0007669"/>
    <property type="project" value="UniProtKB-ARBA"/>
</dbReference>
<dbReference type="InterPro" id="IPR013507">
    <property type="entry name" value="DNA_mismatch_S5_2-like"/>
</dbReference>
<accession>W6MVT5</accession>
<dbReference type="GO" id="GO:0140664">
    <property type="term" value="F:ATP-dependent DNA damage sensor activity"/>
    <property type="evidence" value="ECO:0007669"/>
    <property type="project" value="InterPro"/>
</dbReference>
<dbReference type="OrthoDB" id="10263226at2759"/>
<dbReference type="SMART" id="SM01340">
    <property type="entry name" value="DNA_mis_repair"/>
    <property type="match status" value="1"/>
</dbReference>
<dbReference type="NCBIfam" id="TIGR00585">
    <property type="entry name" value="mutl"/>
    <property type="match status" value="1"/>
</dbReference>
<dbReference type="InterPro" id="IPR002099">
    <property type="entry name" value="MutL/Mlh/PMS"/>
</dbReference>
<evidence type="ECO:0000313" key="5">
    <source>
        <dbReference type="Proteomes" id="UP000019384"/>
    </source>
</evidence>
<comment type="similarity">
    <text evidence="1">Belongs to the DNA mismatch repair MutL/HexB family.</text>
</comment>
<protein>
    <recommendedName>
        <fullName evidence="3">DNA mismatch repair protein S5 domain-containing protein</fullName>
    </recommendedName>
</protein>
<organism evidence="4 5">
    <name type="scientific">Kuraishia capsulata CBS 1993</name>
    <dbReference type="NCBI Taxonomy" id="1382522"/>
    <lineage>
        <taxon>Eukaryota</taxon>
        <taxon>Fungi</taxon>
        <taxon>Dikarya</taxon>
        <taxon>Ascomycota</taxon>
        <taxon>Saccharomycotina</taxon>
        <taxon>Pichiomycetes</taxon>
        <taxon>Pichiales</taxon>
        <taxon>Pichiaceae</taxon>
        <taxon>Kuraishia</taxon>
    </lineage>
</organism>
<sequence>MSIRRIPQQVSNCLTSSSSVFSVVSVVKELIDNALDASATQIHIEVDLDTGGLQYVSVKDNGDGVSPKDRPLMCANCTTSKIRGVEDIQTALSLGFRGEALFFLAQVASKGTMEITSRTKEESMGEKWFVGETGIPIGSRSKPVATPVGTIVTLTGLFKATPVRRNLLKKEAKATIEKLKAYMTSYSVTFRDVRLTLKIVKVSTTGKLTSVPDDGLVLAPKIPVKALVSSLYKLKSSSQKFFEGEIAISLNDSDRITVRYVLPRMRAEDDVTLKKPFKSVSINNRPLLPNLSLGKALRKILNKIYSRNMLLTPTVWVLDIHCPKHLVDVNIEPEKTDVLLSNFDEILHRFEIQIEESVQSHHYIVSGENQAEVFDVSESQPEPDLQLETHIETDDVPNNFSEIESRPEKTPEAIESDSLLNIANDKTSPLLQPQPTTSGDQYFLVQEADDDVIEQFAEPISVENTSTFSPDTNSQQVSISEPITRTPLQRTTMKLVLNGDSNRQPERRATNIRLLKHFTENTHRVDTTMNIINKFNDNHASQTEVEWLVRKGEPSVNVLEGYQRLRRLTSGDGLNNTDSIVVLKTKAWMKLS</sequence>
<dbReference type="Proteomes" id="UP000019384">
    <property type="component" value="Unassembled WGS sequence"/>
</dbReference>
<dbReference type="AlphaFoldDB" id="W6MVT5"/>
<dbReference type="GO" id="GO:0032389">
    <property type="term" value="C:MutLalpha complex"/>
    <property type="evidence" value="ECO:0007669"/>
    <property type="project" value="TreeGrafter"/>
</dbReference>
<reference evidence="4" key="2">
    <citation type="submission" date="2014-02" db="EMBL/GenBank/DDBJ databases">
        <title>Complete DNA sequence of /Kuraishia capsulata/ illustrates novel genomic features among budding yeasts (/Saccharomycotina/).</title>
        <authorList>
            <person name="Morales L."/>
            <person name="Noel B."/>
            <person name="Porcel B."/>
            <person name="Marcet-Houben M."/>
            <person name="Hullo M-F."/>
            <person name="Sacerdot C."/>
            <person name="Tekaia F."/>
            <person name="Leh-Louis V."/>
            <person name="Despons L."/>
            <person name="Khanna V."/>
            <person name="Aury J-M."/>
            <person name="Barbe V."/>
            <person name="Couloux A."/>
            <person name="Labadie K."/>
            <person name="Pelletier E."/>
            <person name="Souciet J-L."/>
            <person name="Boekhout T."/>
            <person name="Gabaldon T."/>
            <person name="Wincker P."/>
            <person name="Dujon B."/>
        </authorList>
    </citation>
    <scope>NUCLEOTIDE SEQUENCE</scope>
    <source>
        <strain evidence="4">CBS 1993</strain>
    </source>
</reference>
<dbReference type="STRING" id="1382522.W6MVT5"/>
<gene>
    <name evidence="4" type="ORF">KUCA_T00002477001</name>
</gene>
<dbReference type="Pfam" id="PF13589">
    <property type="entry name" value="HATPase_c_3"/>
    <property type="match status" value="1"/>
</dbReference>
<dbReference type="InterPro" id="IPR036890">
    <property type="entry name" value="HATPase_C_sf"/>
</dbReference>
<proteinExistence type="inferred from homology"/>
<dbReference type="InterPro" id="IPR038973">
    <property type="entry name" value="MutL/Mlh/Pms-like"/>
</dbReference>
<dbReference type="InterPro" id="IPR020568">
    <property type="entry name" value="Ribosomal_Su5_D2-typ_SF"/>
</dbReference>
<evidence type="ECO:0000256" key="1">
    <source>
        <dbReference type="ARBA" id="ARBA00006082"/>
    </source>
</evidence>
<dbReference type="GO" id="GO:0005524">
    <property type="term" value="F:ATP binding"/>
    <property type="evidence" value="ECO:0007669"/>
    <property type="project" value="InterPro"/>
</dbReference>
<name>W6MVT5_9ASCO</name>
<dbReference type="InterPro" id="IPR014721">
    <property type="entry name" value="Ribsml_uS5_D2-typ_fold_subgr"/>
</dbReference>
<dbReference type="SUPFAM" id="SSF55874">
    <property type="entry name" value="ATPase domain of HSP90 chaperone/DNA topoisomerase II/histidine kinase"/>
    <property type="match status" value="1"/>
</dbReference>
<evidence type="ECO:0000259" key="3">
    <source>
        <dbReference type="SMART" id="SM01340"/>
    </source>
</evidence>
<dbReference type="GO" id="GO:0016887">
    <property type="term" value="F:ATP hydrolysis activity"/>
    <property type="evidence" value="ECO:0007669"/>
    <property type="project" value="InterPro"/>
</dbReference>
<dbReference type="GeneID" id="34519896"/>
<dbReference type="PROSITE" id="PS00058">
    <property type="entry name" value="DNA_MISMATCH_REPAIR_1"/>
    <property type="match status" value="1"/>
</dbReference>
<keyword evidence="5" id="KW-1185">Reference proteome</keyword>
<dbReference type="EMBL" id="HG793127">
    <property type="protein sequence ID" value="CDK26505.1"/>
    <property type="molecule type" value="Genomic_DNA"/>
</dbReference>
<dbReference type="RefSeq" id="XP_022458508.1">
    <property type="nucleotide sequence ID" value="XM_022602733.1"/>
</dbReference>